<comment type="function">
    <text evidence="1">Required for maximal bacterial cellulose synthesis.</text>
</comment>
<dbReference type="Gene3D" id="1.25.40.10">
    <property type="entry name" value="Tetratricopeptide repeat domain"/>
    <property type="match status" value="2"/>
</dbReference>
<feature type="compositionally biased region" description="Low complexity" evidence="8">
    <location>
        <begin position="286"/>
        <end position="299"/>
    </location>
</feature>
<dbReference type="eggNOG" id="COG0457">
    <property type="taxonomic scope" value="Bacteria"/>
</dbReference>
<protein>
    <submittedName>
        <fullName evidence="10">Cellulose synthase subunit</fullName>
    </submittedName>
</protein>
<feature type="domain" description="Cellulose synthase operon C C-terminal" evidence="9">
    <location>
        <begin position="755"/>
        <end position="1082"/>
    </location>
</feature>
<dbReference type="STRING" id="630626.EBL_c01510"/>
<dbReference type="Pfam" id="PF14559">
    <property type="entry name" value="TPR_19"/>
    <property type="match status" value="1"/>
</dbReference>
<dbReference type="Proteomes" id="UP000001955">
    <property type="component" value="Chromosome"/>
</dbReference>
<dbReference type="InterPro" id="IPR019734">
    <property type="entry name" value="TPR_rpt"/>
</dbReference>
<dbReference type="PANTHER" id="PTHR12558:SF13">
    <property type="entry name" value="CELL DIVISION CYCLE PROTEIN 27 HOMOLOG"/>
    <property type="match status" value="1"/>
</dbReference>
<dbReference type="EMBL" id="CP001560">
    <property type="protein sequence ID" value="AFJ45286.1"/>
    <property type="molecule type" value="Genomic_DNA"/>
</dbReference>
<dbReference type="UniPathway" id="UPA00694"/>
<dbReference type="RefSeq" id="WP_002440634.1">
    <property type="nucleotide sequence ID" value="NC_017910.1"/>
</dbReference>
<accession>K6UR27</accession>
<sequence length="1102" mass="120997">MHKFSLSLLSLVVGLVILPRAWGAQETAKQHLLDQVRLGESSQRDDLVRQSLHRLTLIAPDDPDVMAARLRYLLRHGDTAGASKLMAQIGKTAPDSQAYRQAQTSVALSSPRGRAQLQQARLLGTTGHTREAIAAYDALFNGHPPDDSLAGEYWLLVAKIPARHQGAVTQLQQLYARAAGNTDLGGALAGMLFADNRNQEGYNVLRQMARSAAGRSTAERLWWERVRDKAPGPASTAALQQYLAVFSDGENASAARQQLAQHHQPVQVPAPGRAPATEPPTERPVAKATPPASKAPTVTRSSRYWSLIDQGDQALKNHDTALARLRYQQARNTDRHDSYALLGLGDVAVAEKNDPVAGEYYRQALQLDAGNSSAVRGLANIYRRQSPEKASAFIGTLTPRQRSSIDDIERSLRDDSLEQQAAVLENQGEWARAAALHQQRLDSNPDSVWITYRLAKDLAAAGQQARGDQLFRALAAKEPRDPERIYAQGLYLAATDRDRTALDEIHRLPRSQWSPNLRALAARLESNQVMAEANRLRDGGQEAQAIALLRQQPPAERFTLALAEWASERGDYPQAEREYQRALARDPASDEARLGLVETFLAAGDKPRARHYLAALHRPDDASLNRVRREARVRNALGDTATAGQLYQAAIAEAKRQPPSMSSAMALRDGARYQAAGGAPLQGLDTLRDAMVAAGISDKRPEDNDSFTQLTRNDARDDWLKRGIRSDAADLYQQQDVRVTLDHDYWGSSGTPGYSDLKAHTTMLQLDAPLSDGTGFLRADVVNMDPGSFGSETKPHWGTCYKAGCSHYGSQRASGVSVAAGWHNATWAGDIGTTPMGFDVVDLVGGLSYRGDLGPLGYTLNAHRRPVSSSLLSFAGQRDPNTGKTWGGVRATGGGISLSYDQGKAHGIWSSLSADSLQGKNVEDNWRVRWMTGYYYKLLNENNRRVTVGVTNMLWHYDKDLSNYTLGQGGYYSPQQYVSFALPVIWRQRTENWSWELGGSVSWSHSQSDTNRRYPLQNLVPLSLPDRNAPEEGGSSSGVGYTARALVERRINSHWSVGAGVDIQQAKDYTPSHGLLFVRYSFGGWMGDMALPPQPLVPYADW</sequence>
<dbReference type="InterPro" id="IPR008410">
    <property type="entry name" value="BCSC_C"/>
</dbReference>
<dbReference type="SUPFAM" id="SSF48452">
    <property type="entry name" value="TPR-like"/>
    <property type="match status" value="2"/>
</dbReference>
<evidence type="ECO:0000313" key="10">
    <source>
        <dbReference type="EMBL" id="AFJ45286.1"/>
    </source>
</evidence>
<evidence type="ECO:0000256" key="5">
    <source>
        <dbReference type="ARBA" id="ARBA00022803"/>
    </source>
</evidence>
<dbReference type="PANTHER" id="PTHR12558">
    <property type="entry name" value="CELL DIVISION CYCLE 16,23,27"/>
    <property type="match status" value="1"/>
</dbReference>
<evidence type="ECO:0000259" key="9">
    <source>
        <dbReference type="Pfam" id="PF05420"/>
    </source>
</evidence>
<keyword evidence="4" id="KW-0677">Repeat</keyword>
<name>I2B432_SHIBC</name>
<evidence type="ECO:0000256" key="7">
    <source>
        <dbReference type="PROSITE-ProRule" id="PRU00339"/>
    </source>
</evidence>
<keyword evidence="5 7" id="KW-0802">TPR repeat</keyword>
<keyword evidence="11" id="KW-1185">Reference proteome</keyword>
<organism evidence="10 11">
    <name type="scientific">Shimwellia blattae (strain ATCC 29907 / DSM 4481 / JCM 1650 / NBRC 105725 / CDC 9005-74)</name>
    <name type="common">Escherichia blattae</name>
    <dbReference type="NCBI Taxonomy" id="630626"/>
    <lineage>
        <taxon>Bacteria</taxon>
        <taxon>Pseudomonadati</taxon>
        <taxon>Pseudomonadota</taxon>
        <taxon>Gammaproteobacteria</taxon>
        <taxon>Enterobacterales</taxon>
        <taxon>Enterobacteriaceae</taxon>
        <taxon>Shimwellia</taxon>
    </lineage>
</organism>
<dbReference type="GO" id="GO:0019867">
    <property type="term" value="C:outer membrane"/>
    <property type="evidence" value="ECO:0007669"/>
    <property type="project" value="InterPro"/>
</dbReference>
<dbReference type="KEGG" id="ebt:EBL_c01510"/>
<dbReference type="GO" id="GO:0030244">
    <property type="term" value="P:cellulose biosynthetic process"/>
    <property type="evidence" value="ECO:0007669"/>
    <property type="project" value="UniProtKB-KW"/>
</dbReference>
<evidence type="ECO:0000256" key="1">
    <source>
        <dbReference type="ARBA" id="ARBA00003476"/>
    </source>
</evidence>
<dbReference type="AlphaFoldDB" id="I2B432"/>
<dbReference type="PATRIC" id="fig|630626.3.peg.156"/>
<evidence type="ECO:0000256" key="6">
    <source>
        <dbReference type="ARBA" id="ARBA00022916"/>
    </source>
</evidence>
<comment type="pathway">
    <text evidence="2">Glycan metabolism; bacterial cellulose biosynthesis.</text>
</comment>
<dbReference type="OrthoDB" id="174989at2"/>
<proteinExistence type="predicted"/>
<reference evidence="10 11" key="1">
    <citation type="journal article" date="2012" name="J. Bacteriol.">
        <title>Complete genome sequence of the B12-producing Shimwellia blattae strain DSM 4481, isolated from a cockroach.</title>
        <authorList>
            <person name="Brzuszkiewicz E."/>
            <person name="Waschkowitz T."/>
            <person name="Wiezer A."/>
            <person name="Daniel R."/>
        </authorList>
    </citation>
    <scope>NUCLEOTIDE SEQUENCE [LARGE SCALE GENOMIC DNA]</scope>
    <source>
        <strain evidence="11">ATCC 29907 / DSM 4481 / JCM 1650 / NBRC 105725 / CDC 9005-74</strain>
    </source>
</reference>
<dbReference type="NCBIfam" id="NF008520">
    <property type="entry name" value="PRK11447.1"/>
    <property type="match status" value="1"/>
</dbReference>
<feature type="region of interest" description="Disordered" evidence="8">
    <location>
        <begin position="254"/>
        <end position="299"/>
    </location>
</feature>
<dbReference type="Pfam" id="PF05420">
    <property type="entry name" value="BCSC_C"/>
    <property type="match status" value="1"/>
</dbReference>
<evidence type="ECO:0000256" key="8">
    <source>
        <dbReference type="SAM" id="MobiDB-lite"/>
    </source>
</evidence>
<dbReference type="eggNOG" id="COG3118">
    <property type="taxonomic scope" value="Bacteria"/>
</dbReference>
<dbReference type="HOGENOM" id="CLU_001631_2_0_6"/>
<gene>
    <name evidence="10" type="primary">bcsD</name>
    <name evidence="10" type="ordered locus">EBL_c01510</name>
</gene>
<evidence type="ECO:0000256" key="4">
    <source>
        <dbReference type="ARBA" id="ARBA00022737"/>
    </source>
</evidence>
<feature type="repeat" description="TPR" evidence="7">
    <location>
        <begin position="556"/>
        <end position="589"/>
    </location>
</feature>
<keyword evidence="3" id="KW-0732">Signal</keyword>
<dbReference type="PROSITE" id="PS50005">
    <property type="entry name" value="TPR"/>
    <property type="match status" value="1"/>
</dbReference>
<keyword evidence="6" id="KW-0135">Cellulose biosynthesis</keyword>
<evidence type="ECO:0000256" key="3">
    <source>
        <dbReference type="ARBA" id="ARBA00022729"/>
    </source>
</evidence>
<dbReference type="Pfam" id="PF13432">
    <property type="entry name" value="TPR_16"/>
    <property type="match status" value="1"/>
</dbReference>
<evidence type="ECO:0000313" key="11">
    <source>
        <dbReference type="Proteomes" id="UP000001955"/>
    </source>
</evidence>
<accession>I2B432</accession>
<dbReference type="InterPro" id="IPR011990">
    <property type="entry name" value="TPR-like_helical_dom_sf"/>
</dbReference>
<evidence type="ECO:0000256" key="2">
    <source>
        <dbReference type="ARBA" id="ARBA00005186"/>
    </source>
</evidence>